<proteinExistence type="predicted"/>
<protein>
    <submittedName>
        <fullName evidence="1">Uncharacterized protein</fullName>
    </submittedName>
</protein>
<gene>
    <name evidence="1" type="ORF">TBIB3V08_LOCUS6003</name>
</gene>
<accession>A0A7R9I1X0</accession>
<evidence type="ECO:0000313" key="1">
    <source>
        <dbReference type="EMBL" id="CAD7443601.1"/>
    </source>
</evidence>
<organism evidence="1">
    <name type="scientific">Timema bartmani</name>
    <dbReference type="NCBI Taxonomy" id="61472"/>
    <lineage>
        <taxon>Eukaryota</taxon>
        <taxon>Metazoa</taxon>
        <taxon>Ecdysozoa</taxon>
        <taxon>Arthropoda</taxon>
        <taxon>Hexapoda</taxon>
        <taxon>Insecta</taxon>
        <taxon>Pterygota</taxon>
        <taxon>Neoptera</taxon>
        <taxon>Polyneoptera</taxon>
        <taxon>Phasmatodea</taxon>
        <taxon>Timematodea</taxon>
        <taxon>Timematoidea</taxon>
        <taxon>Timematidae</taxon>
        <taxon>Timema</taxon>
    </lineage>
</organism>
<name>A0A7R9I1X0_9NEOP</name>
<dbReference type="AlphaFoldDB" id="A0A7R9I1X0"/>
<reference evidence="1" key="1">
    <citation type="submission" date="2020-11" db="EMBL/GenBank/DDBJ databases">
        <authorList>
            <person name="Tran Van P."/>
        </authorList>
    </citation>
    <scope>NUCLEOTIDE SEQUENCE</scope>
</reference>
<sequence>MYLNLDKGGVEKHKKTTLSAPSWDSTLDLSVFGRQVKIRSTSLNIFLVSRISIALVSFEIEKLAWLIYHTSHGNAVPNEDQLWPDASIIYTINPGIASRLASRASLTLDKWVRQNARSNPVNVGISTNL</sequence>
<dbReference type="EMBL" id="OD566227">
    <property type="protein sequence ID" value="CAD7443601.1"/>
    <property type="molecule type" value="Genomic_DNA"/>
</dbReference>